<dbReference type="Gene3D" id="2.10.90.10">
    <property type="entry name" value="Cystine-knot cytokines"/>
    <property type="match status" value="1"/>
</dbReference>
<comment type="similarity">
    <text evidence="2">Belongs to the IL-17 family.</text>
</comment>
<evidence type="ECO:0000256" key="1">
    <source>
        <dbReference type="ARBA" id="ARBA00004613"/>
    </source>
</evidence>
<proteinExistence type="inferred from homology"/>
<protein>
    <submittedName>
        <fullName evidence="7">Uncharacterized protein LOC109480510</fullName>
    </submittedName>
</protein>
<dbReference type="InterPro" id="IPR010345">
    <property type="entry name" value="IL-17_fam"/>
</dbReference>
<comment type="subcellular location">
    <subcellularLocation>
        <location evidence="1">Secreted</location>
    </subcellularLocation>
</comment>
<evidence type="ECO:0000313" key="6">
    <source>
        <dbReference type="Proteomes" id="UP000515135"/>
    </source>
</evidence>
<feature type="chain" id="PRO_5028219069" evidence="5">
    <location>
        <begin position="18"/>
        <end position="169"/>
    </location>
</feature>
<sequence length="169" mass="17948">MASFITVLFSFLALGGALVSGSVIPTTAAPEARSGCGEPSAAQLSQLLSDCTSANNPETKTLSAGLNPCETGTCVQPSENDLSQRAYCPWQVVIDSDPNRFPTEISYARCQSIFPGTSPADYNYTMVCDSVSYTKPVLVREECGGADNTYRYKCVHLTVPNACVAAMPQ</sequence>
<organism evidence="6 7">
    <name type="scientific">Branchiostoma belcheri</name>
    <name type="common">Amphioxus</name>
    <dbReference type="NCBI Taxonomy" id="7741"/>
    <lineage>
        <taxon>Eukaryota</taxon>
        <taxon>Metazoa</taxon>
        <taxon>Chordata</taxon>
        <taxon>Cephalochordata</taxon>
        <taxon>Leptocardii</taxon>
        <taxon>Amphioxiformes</taxon>
        <taxon>Branchiostomatidae</taxon>
        <taxon>Branchiostoma</taxon>
    </lineage>
</organism>
<reference evidence="7" key="1">
    <citation type="submission" date="2025-08" db="UniProtKB">
        <authorList>
            <consortium name="RefSeq"/>
        </authorList>
    </citation>
    <scope>IDENTIFICATION</scope>
    <source>
        <tissue evidence="7">Gonad</tissue>
    </source>
</reference>
<dbReference type="OrthoDB" id="6038945at2759"/>
<dbReference type="SUPFAM" id="SSF57501">
    <property type="entry name" value="Cystine-knot cytokines"/>
    <property type="match status" value="1"/>
</dbReference>
<evidence type="ECO:0000256" key="3">
    <source>
        <dbReference type="ARBA" id="ARBA00022525"/>
    </source>
</evidence>
<dbReference type="Pfam" id="PF06083">
    <property type="entry name" value="IL17"/>
    <property type="match status" value="1"/>
</dbReference>
<name>A0A6P4ZW93_BRABE</name>
<dbReference type="Proteomes" id="UP000515135">
    <property type="component" value="Unplaced"/>
</dbReference>
<evidence type="ECO:0000256" key="5">
    <source>
        <dbReference type="SAM" id="SignalP"/>
    </source>
</evidence>
<evidence type="ECO:0000256" key="4">
    <source>
        <dbReference type="ARBA" id="ARBA00022729"/>
    </source>
</evidence>
<accession>A0A6P4ZW93</accession>
<dbReference type="KEGG" id="bbel:109480510"/>
<gene>
    <name evidence="7" type="primary">LOC109480510</name>
</gene>
<keyword evidence="4 5" id="KW-0732">Signal</keyword>
<dbReference type="GO" id="GO:0005125">
    <property type="term" value="F:cytokine activity"/>
    <property type="evidence" value="ECO:0007669"/>
    <property type="project" value="InterPro"/>
</dbReference>
<evidence type="ECO:0000313" key="7">
    <source>
        <dbReference type="RefSeq" id="XP_019638274.1"/>
    </source>
</evidence>
<feature type="signal peptide" evidence="5">
    <location>
        <begin position="1"/>
        <end position="17"/>
    </location>
</feature>
<dbReference type="AlphaFoldDB" id="A0A6P4ZW93"/>
<dbReference type="GO" id="GO:0005576">
    <property type="term" value="C:extracellular region"/>
    <property type="evidence" value="ECO:0007669"/>
    <property type="project" value="UniProtKB-SubCell"/>
</dbReference>
<keyword evidence="6" id="KW-1185">Reference proteome</keyword>
<dbReference type="RefSeq" id="XP_019638274.1">
    <property type="nucleotide sequence ID" value="XM_019782715.1"/>
</dbReference>
<dbReference type="InterPro" id="IPR029034">
    <property type="entry name" value="Cystine-knot_cytokine"/>
</dbReference>
<dbReference type="GeneID" id="109480510"/>
<evidence type="ECO:0000256" key="2">
    <source>
        <dbReference type="ARBA" id="ARBA00007236"/>
    </source>
</evidence>
<keyword evidence="3" id="KW-0964">Secreted</keyword>